<dbReference type="PROSITE" id="PS50995">
    <property type="entry name" value="HTH_MARR_2"/>
    <property type="match status" value="1"/>
</dbReference>
<dbReference type="PANTHER" id="PTHR33164">
    <property type="entry name" value="TRANSCRIPTIONAL REGULATOR, MARR FAMILY"/>
    <property type="match status" value="1"/>
</dbReference>
<evidence type="ECO:0000313" key="4">
    <source>
        <dbReference type="Proteomes" id="UP001082899"/>
    </source>
</evidence>
<dbReference type="InterPro" id="IPR000835">
    <property type="entry name" value="HTH_MarR-typ"/>
</dbReference>
<dbReference type="PANTHER" id="PTHR33164:SF43">
    <property type="entry name" value="HTH-TYPE TRANSCRIPTIONAL REPRESSOR YETL"/>
    <property type="match status" value="1"/>
</dbReference>
<dbReference type="SMART" id="SM00347">
    <property type="entry name" value="HTH_MARR"/>
    <property type="match status" value="1"/>
</dbReference>
<evidence type="ECO:0000313" key="3">
    <source>
        <dbReference type="EMBL" id="MCY0386550.1"/>
    </source>
</evidence>
<keyword evidence="4" id="KW-1185">Reference proteome</keyword>
<evidence type="ECO:0000256" key="1">
    <source>
        <dbReference type="SAM" id="MobiDB-lite"/>
    </source>
</evidence>
<name>A0ABT3ZJU3_9BURK</name>
<dbReference type="InterPro" id="IPR039422">
    <property type="entry name" value="MarR/SlyA-like"/>
</dbReference>
<dbReference type="RefSeq" id="WP_267846027.1">
    <property type="nucleotide sequence ID" value="NZ_JAPMXC010000001.1"/>
</dbReference>
<dbReference type="InterPro" id="IPR036390">
    <property type="entry name" value="WH_DNA-bd_sf"/>
</dbReference>
<dbReference type="Pfam" id="PF01047">
    <property type="entry name" value="MarR"/>
    <property type="match status" value="1"/>
</dbReference>
<organism evidence="3 4">
    <name type="scientific">Robbsia betulipollinis</name>
    <dbReference type="NCBI Taxonomy" id="2981849"/>
    <lineage>
        <taxon>Bacteria</taxon>
        <taxon>Pseudomonadati</taxon>
        <taxon>Pseudomonadota</taxon>
        <taxon>Betaproteobacteria</taxon>
        <taxon>Burkholderiales</taxon>
        <taxon>Burkholderiaceae</taxon>
        <taxon>Robbsia</taxon>
    </lineage>
</organism>
<dbReference type="EMBL" id="JAPMXC010000001">
    <property type="protein sequence ID" value="MCY0386550.1"/>
    <property type="molecule type" value="Genomic_DNA"/>
</dbReference>
<reference evidence="3" key="1">
    <citation type="submission" date="2022-11" db="EMBL/GenBank/DDBJ databases">
        <title>Robbsia betulipollinis sp. nov., isolated from pollen of birch (Betula pendula).</title>
        <authorList>
            <person name="Shi H."/>
            <person name="Ambika Manirajan B."/>
            <person name="Ratering S."/>
            <person name="Geissler-Plaum R."/>
            <person name="Schnell S."/>
        </authorList>
    </citation>
    <scope>NUCLEOTIDE SEQUENCE</scope>
    <source>
        <strain evidence="3">Bb-Pol-6</strain>
    </source>
</reference>
<feature type="region of interest" description="Disordered" evidence="1">
    <location>
        <begin position="1"/>
        <end position="21"/>
    </location>
</feature>
<protein>
    <submittedName>
        <fullName evidence="3">MarR family winged helix-turn-helix transcriptional regulator</fullName>
    </submittedName>
</protein>
<feature type="domain" description="HTH marR-type" evidence="2">
    <location>
        <begin position="21"/>
        <end position="153"/>
    </location>
</feature>
<sequence>MSKTSAAITPPAAGEGKRGTEGHLGYLLRQAGNAHRAHVEQALADLQVTLPQFAVLTMLHAYPGHSNADLARLALLTPQTLSVIVANLEKNGMVSRHAHAVHGRIQQLSLTREGGELLARAKVRVSAVEQTLTADLSHDEEQAIRRWLVRVATLRSLKPGHRDGSA</sequence>
<dbReference type="InterPro" id="IPR036388">
    <property type="entry name" value="WH-like_DNA-bd_sf"/>
</dbReference>
<gene>
    <name evidence="3" type="ORF">OVY01_04720</name>
</gene>
<dbReference type="SUPFAM" id="SSF46785">
    <property type="entry name" value="Winged helix' DNA-binding domain"/>
    <property type="match status" value="1"/>
</dbReference>
<dbReference type="Proteomes" id="UP001082899">
    <property type="component" value="Unassembled WGS sequence"/>
</dbReference>
<accession>A0ABT3ZJU3</accession>
<comment type="caution">
    <text evidence="3">The sequence shown here is derived from an EMBL/GenBank/DDBJ whole genome shotgun (WGS) entry which is preliminary data.</text>
</comment>
<evidence type="ECO:0000259" key="2">
    <source>
        <dbReference type="PROSITE" id="PS50995"/>
    </source>
</evidence>
<proteinExistence type="predicted"/>
<dbReference type="Gene3D" id="1.10.10.10">
    <property type="entry name" value="Winged helix-like DNA-binding domain superfamily/Winged helix DNA-binding domain"/>
    <property type="match status" value="1"/>
</dbReference>